<accession>A0A6J1S3J9</accession>
<gene>
    <name evidence="5" type="primary">LOC113204723</name>
</gene>
<feature type="compositionally biased region" description="Low complexity" evidence="2">
    <location>
        <begin position="50"/>
        <end position="59"/>
    </location>
</feature>
<dbReference type="SMART" id="SM00239">
    <property type="entry name" value="C2"/>
    <property type="match status" value="1"/>
</dbReference>
<dbReference type="Pfam" id="PF21528">
    <property type="entry name" value="CC2D1A-B_DM14"/>
    <property type="match status" value="4"/>
</dbReference>
<dbReference type="InterPro" id="IPR035892">
    <property type="entry name" value="C2_domain_sf"/>
</dbReference>
<feature type="region of interest" description="Disordered" evidence="2">
    <location>
        <begin position="404"/>
        <end position="527"/>
    </location>
</feature>
<feature type="compositionally biased region" description="Polar residues" evidence="2">
    <location>
        <begin position="232"/>
        <end position="251"/>
    </location>
</feature>
<dbReference type="Pfam" id="PF00168">
    <property type="entry name" value="C2"/>
    <property type="match status" value="1"/>
</dbReference>
<evidence type="ECO:0000256" key="1">
    <source>
        <dbReference type="ARBA" id="ARBA00010672"/>
    </source>
</evidence>
<dbReference type="InterPro" id="IPR006608">
    <property type="entry name" value="CC2D1A/B_DM14"/>
</dbReference>
<keyword evidence="4" id="KW-1185">Reference proteome</keyword>
<dbReference type="KEGG" id="foc:113204723"/>
<dbReference type="SMART" id="SM00685">
    <property type="entry name" value="DM14"/>
    <property type="match status" value="4"/>
</dbReference>
<name>A0A6J1S3J9_FRAOC</name>
<dbReference type="GO" id="GO:0001227">
    <property type="term" value="F:DNA-binding transcription repressor activity, RNA polymerase II-specific"/>
    <property type="evidence" value="ECO:0007669"/>
    <property type="project" value="InterPro"/>
</dbReference>
<evidence type="ECO:0000313" key="4">
    <source>
        <dbReference type="Proteomes" id="UP000504606"/>
    </source>
</evidence>
<feature type="compositionally biased region" description="Low complexity" evidence="2">
    <location>
        <begin position="204"/>
        <end position="222"/>
    </location>
</feature>
<dbReference type="PROSITE" id="PS50004">
    <property type="entry name" value="C2"/>
    <property type="match status" value="1"/>
</dbReference>
<dbReference type="CDD" id="cd08690">
    <property type="entry name" value="C2_Freud-1"/>
    <property type="match status" value="1"/>
</dbReference>
<evidence type="ECO:0000313" key="5">
    <source>
        <dbReference type="RefSeq" id="XP_026275779.1"/>
    </source>
</evidence>
<dbReference type="GeneID" id="113204723"/>
<feature type="compositionally biased region" description="Low complexity" evidence="2">
    <location>
        <begin position="479"/>
        <end position="489"/>
    </location>
</feature>
<sequence>MFGRKDEKPKKRRTPRENLSQFGFMDMNFDGSTGMGQVDNDEDDDDLEAELLALTSDSSSKPKKARPKLIPQADLDRMIQESVKDEDDEDEDSVDENDPDLLGELNDLTTENNEDEEPQSPAVSPTPETPKAGSNALLPLLEERLKMYQTAEANAKKSGETSRARRFGRGAKTLVDQIKSAQNGRPIKEEDIPPPVSVRSGDNATSAATSGTPEATAAAAPVRPAPPPPQELTVTEESQGTEAMETDNTPKTLDDNTIPVEPSPPEQVAPVTEENTKPFVDPQIVLKLEERRSEYRQAAVASKRAGNKQDALRYAQIVKQFDVVIEGVKAGEPADLSEMPPSPGQIQVQATASAVPEPAREQDDHQTSSLPAPPQPPHAVEAPSVPKTILEALTQRLELYQKQEAAAKADGNSRKERQNGRIVKQYQDAIKRHKAGKPFAADELPNPPGFAPIPIPGDAPPVPPSVLAPVSTPTPAPPASIDVTVARPAPARPSTPPPESEGQSPPSPVASGSTPKPNVRKSPASRQEKQLALLLARQKDFRVAALQAKSRGEINQAKEYLRLAKGFDKLLEATQSGLPVDLKTLPVPPNAKVELESDFDVIAAEDCVAGTDDEIYEKLVQDLQKQVQTCITTRDHFKAIGDIASANRFENMAVHSKKDMVAIKHAFKRKDSVPRFHYENRSFSIVQCCTDLMDNDLELTIVQGINYNVSNPKDVDTYVRFELPWPSAEEPQKDRTNLIKDTNNPVYDGKFNLQIQRNSRACQRIFKRHAIKCEVWSRGAFLISLCCGAPNSEPSGFFRSDTLLGTVNVKLQSLESKCIIHDSFDLMDGRKAVGGKLEVKVRLRNPIVTKQVEEVTEKWLVIDSL</sequence>
<dbReference type="InterPro" id="IPR037772">
    <property type="entry name" value="C2_Freud"/>
</dbReference>
<feature type="compositionally biased region" description="Acidic residues" evidence="2">
    <location>
        <begin position="39"/>
        <end position="49"/>
    </location>
</feature>
<feature type="compositionally biased region" description="Pro residues" evidence="2">
    <location>
        <begin position="445"/>
        <end position="478"/>
    </location>
</feature>
<feature type="compositionally biased region" description="Basic and acidic residues" evidence="2">
    <location>
        <begin position="404"/>
        <end position="419"/>
    </location>
</feature>
<feature type="domain" description="C2" evidence="3">
    <location>
        <begin position="677"/>
        <end position="824"/>
    </location>
</feature>
<feature type="compositionally biased region" description="Basic and acidic residues" evidence="2">
    <location>
        <begin position="74"/>
        <end position="83"/>
    </location>
</feature>
<reference evidence="5" key="1">
    <citation type="submission" date="2025-08" db="UniProtKB">
        <authorList>
            <consortium name="RefSeq"/>
        </authorList>
    </citation>
    <scope>IDENTIFICATION</scope>
    <source>
        <tissue evidence="5">Whole organism</tissue>
    </source>
</reference>
<dbReference type="PANTHER" id="PTHR13076">
    <property type="entry name" value="COILED-COIL AND C2 DOMAIN-CONTAINING PROTEIN 1-LIKE"/>
    <property type="match status" value="1"/>
</dbReference>
<dbReference type="InterPro" id="IPR000008">
    <property type="entry name" value="C2_dom"/>
</dbReference>
<dbReference type="AlphaFoldDB" id="A0A6J1S3J9"/>
<dbReference type="SUPFAM" id="SSF49562">
    <property type="entry name" value="C2 domain (Calcium/lipid-binding domain, CaLB)"/>
    <property type="match status" value="1"/>
</dbReference>
<feature type="region of interest" description="Disordered" evidence="2">
    <location>
        <begin position="333"/>
        <end position="388"/>
    </location>
</feature>
<comment type="similarity">
    <text evidence="1">Belongs to the CC2D1 family.</text>
</comment>
<protein>
    <submittedName>
        <fullName evidence="5">Coiled-coil and C2 domain-containing protein 1-like isoform X1</fullName>
    </submittedName>
</protein>
<dbReference type="InterPro" id="IPR039725">
    <property type="entry name" value="CC2D1A/B"/>
</dbReference>
<dbReference type="Gene3D" id="2.60.40.150">
    <property type="entry name" value="C2 domain"/>
    <property type="match status" value="1"/>
</dbReference>
<feature type="compositionally biased region" description="Acidic residues" evidence="2">
    <location>
        <begin position="84"/>
        <end position="101"/>
    </location>
</feature>
<feature type="compositionally biased region" description="Low complexity" evidence="2">
    <location>
        <begin position="102"/>
        <end position="111"/>
    </location>
</feature>
<proteinExistence type="inferred from homology"/>
<feature type="region of interest" description="Disordered" evidence="2">
    <location>
        <begin position="1"/>
        <end position="277"/>
    </location>
</feature>
<feature type="compositionally biased region" description="Basic and acidic residues" evidence="2">
    <location>
        <begin position="154"/>
        <end position="163"/>
    </location>
</feature>
<dbReference type="OrthoDB" id="19996at2759"/>
<dbReference type="PANTHER" id="PTHR13076:SF9">
    <property type="entry name" value="COILED-COIL AND C2 DOMAIN-CONTAINING PROTEIN 1-LIKE"/>
    <property type="match status" value="1"/>
</dbReference>
<evidence type="ECO:0000259" key="3">
    <source>
        <dbReference type="PROSITE" id="PS50004"/>
    </source>
</evidence>
<evidence type="ECO:0000256" key="2">
    <source>
        <dbReference type="SAM" id="MobiDB-lite"/>
    </source>
</evidence>
<feature type="compositionally biased region" description="Pro residues" evidence="2">
    <location>
        <begin position="490"/>
        <end position="499"/>
    </location>
</feature>
<dbReference type="RefSeq" id="XP_026275779.1">
    <property type="nucleotide sequence ID" value="XM_026419994.2"/>
</dbReference>
<dbReference type="Proteomes" id="UP000504606">
    <property type="component" value="Unplaced"/>
</dbReference>
<organism evidence="4 5">
    <name type="scientific">Frankliniella occidentalis</name>
    <name type="common">Western flower thrips</name>
    <name type="synonym">Euthrips occidentalis</name>
    <dbReference type="NCBI Taxonomy" id="133901"/>
    <lineage>
        <taxon>Eukaryota</taxon>
        <taxon>Metazoa</taxon>
        <taxon>Ecdysozoa</taxon>
        <taxon>Arthropoda</taxon>
        <taxon>Hexapoda</taxon>
        <taxon>Insecta</taxon>
        <taxon>Pterygota</taxon>
        <taxon>Neoptera</taxon>
        <taxon>Paraneoptera</taxon>
        <taxon>Thysanoptera</taxon>
        <taxon>Terebrantia</taxon>
        <taxon>Thripoidea</taxon>
        <taxon>Thripidae</taxon>
        <taxon>Frankliniella</taxon>
    </lineage>
</organism>